<organism evidence="2">
    <name type="scientific">Clostridium innocuum</name>
    <dbReference type="NCBI Taxonomy" id="1522"/>
    <lineage>
        <taxon>Bacteria</taxon>
        <taxon>Bacillati</taxon>
        <taxon>Bacillota</taxon>
        <taxon>Clostridia</taxon>
        <taxon>Eubacteriales</taxon>
        <taxon>Clostridiaceae</taxon>
        <taxon>Clostridium</taxon>
    </lineage>
</organism>
<dbReference type="InterPro" id="IPR010799">
    <property type="entry name" value="MlrC_C"/>
</dbReference>
<sequence length="154" mass="17319">MFAAINDPAAYQLLEAHDVQEQVHLRLGMDMDECTAAVELDVTILAKGRQEGTHMYGEEGDYGGLVSVSVKDKPITIVVTDNNHSFVEKHQMDACGIDWDDYDVIVVKQGYIHPEMKEKGKLCIMSLTDGATLQDTKRIPFKLIMRPMYPLDDM</sequence>
<accession>A0A6N2U6J3</accession>
<dbReference type="Pfam" id="PF07171">
    <property type="entry name" value="MlrC_C"/>
    <property type="match status" value="1"/>
</dbReference>
<evidence type="ECO:0000259" key="1">
    <source>
        <dbReference type="Pfam" id="PF07171"/>
    </source>
</evidence>
<evidence type="ECO:0000313" key="2">
    <source>
        <dbReference type="EMBL" id="VYT12001.1"/>
    </source>
</evidence>
<reference evidence="2" key="1">
    <citation type="submission" date="2019-11" db="EMBL/GenBank/DDBJ databases">
        <authorList>
            <person name="Feng L."/>
        </authorList>
    </citation>
    <scope>NUCLEOTIDE SEQUENCE</scope>
    <source>
        <strain evidence="2">CinnocuumLFYP12</strain>
    </source>
</reference>
<dbReference type="AlphaFoldDB" id="A0A6N2U6J3"/>
<proteinExistence type="predicted"/>
<protein>
    <recommendedName>
        <fullName evidence="1">Microcystin LR degradation protein MlrC C-terminal domain-containing protein</fullName>
    </recommendedName>
</protein>
<gene>
    <name evidence="2" type="ORF">CILFYP12_01597</name>
</gene>
<dbReference type="EMBL" id="CACRTE010000022">
    <property type="protein sequence ID" value="VYT12001.1"/>
    <property type="molecule type" value="Genomic_DNA"/>
</dbReference>
<feature type="domain" description="Microcystin LR degradation protein MlrC C-terminal" evidence="1">
    <location>
        <begin position="2"/>
        <end position="142"/>
    </location>
</feature>
<name>A0A6N2U6J3_CLOIN</name>